<dbReference type="STRING" id="745531.A0A0C3S7P0"/>
<evidence type="ECO:0000256" key="6">
    <source>
        <dbReference type="ARBA" id="ARBA00022806"/>
    </source>
</evidence>
<feature type="domain" description="Helicase C-terminal" evidence="14">
    <location>
        <begin position="1702"/>
        <end position="1863"/>
    </location>
</feature>
<dbReference type="PANTHER" id="PTHR36498">
    <property type="entry name" value="TATA-BINDING PROTEIN-ASSOCIATED FACTOR 172"/>
    <property type="match status" value="1"/>
</dbReference>
<keyword evidence="7" id="KW-0067">ATP-binding</keyword>
<dbReference type="Pfam" id="PF00271">
    <property type="entry name" value="Helicase_C"/>
    <property type="match status" value="1"/>
</dbReference>
<dbReference type="SUPFAM" id="SSF52540">
    <property type="entry name" value="P-loop containing nucleoside triphosphate hydrolases"/>
    <property type="match status" value="2"/>
</dbReference>
<evidence type="ECO:0000256" key="4">
    <source>
        <dbReference type="ARBA" id="ARBA00022741"/>
    </source>
</evidence>
<dbReference type="Gene3D" id="3.40.50.10810">
    <property type="entry name" value="Tandem AAA-ATPase domain"/>
    <property type="match status" value="1"/>
</dbReference>
<proteinExistence type="inferred from homology"/>
<dbReference type="HOGENOM" id="CLU_000315_1_1_1"/>
<dbReference type="SUPFAM" id="SSF48371">
    <property type="entry name" value="ARM repeat"/>
    <property type="match status" value="1"/>
</dbReference>
<comment type="similarity">
    <text evidence="2">Belongs to the SNF2/RAD54 helicase family.</text>
</comment>
<dbReference type="InterPro" id="IPR014001">
    <property type="entry name" value="Helicase_ATP-bd"/>
</dbReference>
<dbReference type="EMBL" id="KN840562">
    <property type="protein sequence ID" value="KIP04790.1"/>
    <property type="molecule type" value="Genomic_DNA"/>
</dbReference>
<keyword evidence="5" id="KW-0378">Hydrolase</keyword>
<dbReference type="CDD" id="cd18793">
    <property type="entry name" value="SF2_C_SNF"/>
    <property type="match status" value="1"/>
</dbReference>
<dbReference type="FunFam" id="3.40.50.300:FF:000428">
    <property type="entry name" value="TATA-binding protein-associated factor 172"/>
    <property type="match status" value="1"/>
</dbReference>
<evidence type="ECO:0000259" key="14">
    <source>
        <dbReference type="PROSITE" id="PS51194"/>
    </source>
</evidence>
<dbReference type="GO" id="GO:0003677">
    <property type="term" value="F:DNA binding"/>
    <property type="evidence" value="ECO:0007669"/>
    <property type="project" value="UniProtKB-KW"/>
</dbReference>
<dbReference type="InterPro" id="IPR001650">
    <property type="entry name" value="Helicase_C-like"/>
</dbReference>
<gene>
    <name evidence="15" type="ORF">PHLGIDRAFT_36745</name>
</gene>
<dbReference type="InterPro" id="IPR000330">
    <property type="entry name" value="SNF2_N"/>
</dbReference>
<dbReference type="GO" id="GO:0017025">
    <property type="term" value="F:TBP-class protein binding"/>
    <property type="evidence" value="ECO:0007669"/>
    <property type="project" value="InterPro"/>
</dbReference>
<evidence type="ECO:0000313" key="16">
    <source>
        <dbReference type="Proteomes" id="UP000053257"/>
    </source>
</evidence>
<evidence type="ECO:0000256" key="5">
    <source>
        <dbReference type="ARBA" id="ARBA00022801"/>
    </source>
</evidence>
<dbReference type="InterPro" id="IPR016024">
    <property type="entry name" value="ARM-type_fold"/>
</dbReference>
<name>A0A0C3S7P0_PHLG1</name>
<protein>
    <recommendedName>
        <fullName evidence="10">TATA-binding protein-associated factor mot1</fullName>
    </recommendedName>
    <alternativeName>
        <fullName evidence="11">Modifier of transcription 1</fullName>
    </alternativeName>
</protein>
<feature type="domain" description="Helicase ATP-binding" evidence="13">
    <location>
        <begin position="1348"/>
        <end position="1521"/>
    </location>
</feature>
<evidence type="ECO:0000259" key="13">
    <source>
        <dbReference type="PROSITE" id="PS51192"/>
    </source>
</evidence>
<dbReference type="InterPro" id="IPR011989">
    <property type="entry name" value="ARM-like"/>
</dbReference>
<evidence type="ECO:0000256" key="8">
    <source>
        <dbReference type="ARBA" id="ARBA00023125"/>
    </source>
</evidence>
<evidence type="ECO:0000256" key="1">
    <source>
        <dbReference type="ARBA" id="ARBA00004123"/>
    </source>
</evidence>
<dbReference type="GO" id="GO:0005634">
    <property type="term" value="C:nucleus"/>
    <property type="evidence" value="ECO:0007669"/>
    <property type="project" value="UniProtKB-SubCell"/>
</dbReference>
<evidence type="ECO:0000313" key="15">
    <source>
        <dbReference type="EMBL" id="KIP04790.1"/>
    </source>
</evidence>
<evidence type="ECO:0000256" key="2">
    <source>
        <dbReference type="ARBA" id="ARBA00007025"/>
    </source>
</evidence>
<dbReference type="GO" id="GO:0005524">
    <property type="term" value="F:ATP binding"/>
    <property type="evidence" value="ECO:0007669"/>
    <property type="project" value="UniProtKB-KW"/>
</dbReference>
<sequence>MTSRLDRLLLLLDTGSSTSVRTTAAKQLAQLAVKSVISDVAIVEDDIKTTRQHVGAVSDSAAWSELMSVVARILPYLHSKSHETRTAVSVALSQIFTLVPLWQPGAQEGVKTPGEAPNLPPPEFPHFSVQELMEKGTLLLASSGKEFTKPTGILASSSEVKKARKEAMGRLGLDFLESVGGADDIDLEKELADDDEMHVDSETAAPKFENGDEDAKMDEDHEPILQPAPLNAEIAVAVPSNGAPAVVEDASNLSARERNRLKRKRKGGNSAFVVATAPPAVSKYSASVTAPPNKVRLVASDDPNSPSSRAVSPKSPIEAAEKAVVDPSKGGAVAPRAEKQSKALEVDPGRWVWDGLVKMLEVDLFSPAWEVRHGAAMALRELLKSQGKYGGMRANVTWEENEITHEKWCNDLAVKFLCVFVLDRFGDFVSDQVVAPVRETVSQTLASLMLHMPRRSALRVHSVLLEMIRQDFSVPNKPANGAQKGKVTEKGHIWEVRHAGLLGIKYEVAVRSDLVTAYVDDAAAAAGQEVLRGVVDAAVLGLGDRDDDVRSVAASCLLPVAEHLVNQLPDELSRVLAVLWSCLSDMKDDLSSSVGTVMELLGNLVAYEKVIDIIADPSQSQPLSVLAPTLFPFVRHTIPNVRLAVVKTLHSFMSVPSLPRDWLNVSFLQLLFQNMIVEERTDIRDATLSAWRLVLDILSSTRGWLQSTVAQPLLLQWYEVMMTPLGTPINVASFYDPALAKLGADPGAERHNVDKNMIAQDLSLIAMETIIAARVAAAISMAYFMAVWPSLDETHEGMFRPILIHYVDSPSMLQKFLAAVVTEEWAREYEVRAKDDIPLLDKSPLAKDLSIKALQFLQNDPPPAYHEMMYTLARLHSECFNLLQAFSHDCRLPITRIPNLGTEIDIMGTREDCFTISTAQAAVGEMFDKLKDSLGRTKKKELAIIKEKRGHVAANIERYIEVKAQYDVRVSAAFAAAFVALKATPDKVSPIVKGIMNGIKSEENIQLQTRSAVAVAAFVEFCVQCQLVQPPEKIVKNLCTFLCQYVEQTPTFAFNRKYTRGVLSFQKPSLPKDKDANGKEEPMSPETGIKARLSRRGASLAFVQLSAKFGDRLLDVVPNMWQSMAGGLLSACASGSPNKMDSTIDQRFGQDVIDSLSVLDAIVPTLHHGLYPKFHELFPLIHLTLRSKFAIIRQCAARCFATVCDVITAAAMRYVIEKVVPFLGDALNLPNRQGATELAYHIVQKLDIKALPYVIFMIVPVLGRMSDSDDDIRSTATNTFASLVKMVPLEAGLPDPPDFSEDLLRRRDEERQFLTQLLDGSKVQQYEIPVKINAELRKYQQEGVNWLAFLAKYQLHGILCDDMGLGKTLQSICILASKHYERAKRYEDTKSPDSTHLPSLIVCPPTLTGHWYYEILKYAENLKPIMYTGNSRERSKLIPKLKKHDVVITSYEVVRNDVSSLQDMNWHFCVLDEGHIIKNAKTKLTKAVKSIRANHRLILSGTPIQNNVLELWSLFDFLMPGFLGTESSFNERFSKPILSNRDGKGKNGEAAALALEALHKQVLPFLLRRLKEDVLHDLPPKIIQDYYCELSDLQKFMYDDFSKSNARTSAEDVVRAPEAGSSGSGKGQQHVFQSLQYLRKLCNHPALVLKNDVRAIKDTFQHAGYKGETKLSDIHHAPKLLALRQLLVDCGIGAASALTGESAKSELLETDAGSTGGAFSQHRVLIFCQMKQMIDIIETDLFKQHMPSVTYMRLDGSTDAKKRHAIVQTFNSDPSIDCLLLTTHVGGLGLTLTGADTVIFVEHDWNPMKDLQAMDRAHRIGQKKVVNVYRLITKGTLEEKIMGLQRFKLNIANSVVTQQNSGLSSMDTDLVLDLFRCTTEEEDAAAAKKEKEASAVGQKNVLKGLEDLPPEDEYQGLDLASFMGSLSAR</sequence>
<dbReference type="PANTHER" id="PTHR36498:SF1">
    <property type="entry name" value="TATA-BINDING PROTEIN-ASSOCIATED FACTOR 172"/>
    <property type="match status" value="1"/>
</dbReference>
<evidence type="ECO:0000256" key="12">
    <source>
        <dbReference type="SAM" id="MobiDB-lite"/>
    </source>
</evidence>
<dbReference type="FunFam" id="3.40.50.10810:FF:000009">
    <property type="entry name" value="B-TFIID TATA-box-binding protein-associated factor 1"/>
    <property type="match status" value="1"/>
</dbReference>
<keyword evidence="9" id="KW-0539">Nucleus</keyword>
<organism evidence="15 16">
    <name type="scientific">Phlebiopsis gigantea (strain 11061_1 CR5-6)</name>
    <name type="common">White-rot fungus</name>
    <name type="synonym">Peniophora gigantea</name>
    <dbReference type="NCBI Taxonomy" id="745531"/>
    <lineage>
        <taxon>Eukaryota</taxon>
        <taxon>Fungi</taxon>
        <taxon>Dikarya</taxon>
        <taxon>Basidiomycota</taxon>
        <taxon>Agaricomycotina</taxon>
        <taxon>Agaricomycetes</taxon>
        <taxon>Polyporales</taxon>
        <taxon>Phanerochaetaceae</taxon>
        <taxon>Phlebiopsis</taxon>
    </lineage>
</organism>
<feature type="region of interest" description="Disordered" evidence="12">
    <location>
        <begin position="1069"/>
        <end position="1088"/>
    </location>
</feature>
<dbReference type="SMART" id="SM00487">
    <property type="entry name" value="DEXDc"/>
    <property type="match status" value="1"/>
</dbReference>
<evidence type="ECO:0000256" key="7">
    <source>
        <dbReference type="ARBA" id="ARBA00022840"/>
    </source>
</evidence>
<feature type="region of interest" description="Disordered" evidence="12">
    <location>
        <begin position="194"/>
        <end position="218"/>
    </location>
</feature>
<dbReference type="PROSITE" id="PS51192">
    <property type="entry name" value="HELICASE_ATP_BIND_1"/>
    <property type="match status" value="1"/>
</dbReference>
<dbReference type="Pfam" id="PF00176">
    <property type="entry name" value="SNF2-rel_dom"/>
    <property type="match status" value="1"/>
</dbReference>
<keyword evidence="6" id="KW-0347">Helicase</keyword>
<dbReference type="InterPro" id="IPR049730">
    <property type="entry name" value="SNF2/RAD54-like_C"/>
</dbReference>
<dbReference type="InterPro" id="IPR022707">
    <property type="entry name" value="Mot1_central_dom"/>
</dbReference>
<keyword evidence="4" id="KW-0547">Nucleotide-binding</keyword>
<keyword evidence="16" id="KW-1185">Reference proteome</keyword>
<feature type="compositionally biased region" description="Basic and acidic residues" evidence="12">
    <location>
        <begin position="1070"/>
        <end position="1082"/>
    </location>
</feature>
<keyword evidence="8" id="KW-0238">DNA-binding</keyword>
<evidence type="ECO:0000256" key="3">
    <source>
        <dbReference type="ARBA" id="ARBA00022737"/>
    </source>
</evidence>
<evidence type="ECO:0000256" key="10">
    <source>
        <dbReference type="ARBA" id="ARBA00073046"/>
    </source>
</evidence>
<reference evidence="15 16" key="1">
    <citation type="journal article" date="2014" name="PLoS Genet.">
        <title>Analysis of the Phlebiopsis gigantea genome, transcriptome and secretome provides insight into its pioneer colonization strategies of wood.</title>
        <authorList>
            <person name="Hori C."/>
            <person name="Ishida T."/>
            <person name="Igarashi K."/>
            <person name="Samejima M."/>
            <person name="Suzuki H."/>
            <person name="Master E."/>
            <person name="Ferreira P."/>
            <person name="Ruiz-Duenas F.J."/>
            <person name="Held B."/>
            <person name="Canessa P."/>
            <person name="Larrondo L.F."/>
            <person name="Schmoll M."/>
            <person name="Druzhinina I.S."/>
            <person name="Kubicek C.P."/>
            <person name="Gaskell J.A."/>
            <person name="Kersten P."/>
            <person name="St John F."/>
            <person name="Glasner J."/>
            <person name="Sabat G."/>
            <person name="Splinter BonDurant S."/>
            <person name="Syed K."/>
            <person name="Yadav J."/>
            <person name="Mgbeahuruike A.C."/>
            <person name="Kovalchuk A."/>
            <person name="Asiegbu F.O."/>
            <person name="Lackner G."/>
            <person name="Hoffmeister D."/>
            <person name="Rencoret J."/>
            <person name="Gutierrez A."/>
            <person name="Sun H."/>
            <person name="Lindquist E."/>
            <person name="Barry K."/>
            <person name="Riley R."/>
            <person name="Grigoriev I.V."/>
            <person name="Henrissat B."/>
            <person name="Kues U."/>
            <person name="Berka R.M."/>
            <person name="Martinez A.T."/>
            <person name="Covert S.F."/>
            <person name="Blanchette R.A."/>
            <person name="Cullen D."/>
        </authorList>
    </citation>
    <scope>NUCLEOTIDE SEQUENCE [LARGE SCALE GENOMIC DNA]</scope>
    <source>
        <strain evidence="15 16">11061_1 CR5-6</strain>
    </source>
</reference>
<dbReference type="Proteomes" id="UP000053257">
    <property type="component" value="Unassembled WGS sequence"/>
</dbReference>
<dbReference type="CDD" id="cd17999">
    <property type="entry name" value="DEXHc_Mot1"/>
    <property type="match status" value="1"/>
</dbReference>
<evidence type="ECO:0000256" key="9">
    <source>
        <dbReference type="ARBA" id="ARBA00023242"/>
    </source>
</evidence>
<dbReference type="Gene3D" id="1.25.10.10">
    <property type="entry name" value="Leucine-rich Repeat Variant"/>
    <property type="match status" value="2"/>
</dbReference>
<keyword evidence="3" id="KW-0677">Repeat</keyword>
<dbReference type="GO" id="GO:0016887">
    <property type="term" value="F:ATP hydrolysis activity"/>
    <property type="evidence" value="ECO:0007669"/>
    <property type="project" value="InterPro"/>
</dbReference>
<feature type="region of interest" description="Disordered" evidence="12">
    <location>
        <begin position="296"/>
        <end position="340"/>
    </location>
</feature>
<dbReference type="SMART" id="SM00490">
    <property type="entry name" value="HELICc"/>
    <property type="match status" value="1"/>
</dbReference>
<dbReference type="PROSITE" id="PS51194">
    <property type="entry name" value="HELICASE_CTER"/>
    <property type="match status" value="1"/>
</dbReference>
<dbReference type="OrthoDB" id="10252227at2759"/>
<dbReference type="Gene3D" id="3.40.50.300">
    <property type="entry name" value="P-loop containing nucleotide triphosphate hydrolases"/>
    <property type="match status" value="1"/>
</dbReference>
<dbReference type="InterPro" id="IPR027417">
    <property type="entry name" value="P-loop_NTPase"/>
</dbReference>
<dbReference type="Pfam" id="PF12054">
    <property type="entry name" value="DUF3535"/>
    <property type="match status" value="1"/>
</dbReference>
<dbReference type="InterPro" id="IPR044972">
    <property type="entry name" value="Mot1"/>
</dbReference>
<feature type="compositionally biased region" description="Basic and acidic residues" evidence="12">
    <location>
        <begin position="209"/>
        <end position="218"/>
    </location>
</feature>
<dbReference type="GO" id="GO:0004386">
    <property type="term" value="F:helicase activity"/>
    <property type="evidence" value="ECO:0007669"/>
    <property type="project" value="UniProtKB-KW"/>
</dbReference>
<evidence type="ECO:0000256" key="11">
    <source>
        <dbReference type="ARBA" id="ARBA00081329"/>
    </source>
</evidence>
<dbReference type="InterPro" id="IPR038718">
    <property type="entry name" value="SNF2-like_sf"/>
</dbReference>
<accession>A0A0C3S7P0</accession>
<comment type="subcellular location">
    <subcellularLocation>
        <location evidence="1">Nucleus</location>
    </subcellularLocation>
</comment>
<dbReference type="InterPro" id="IPR044078">
    <property type="entry name" value="Mot1_ATP-bd"/>
</dbReference>